<feature type="region of interest" description="Disordered" evidence="1">
    <location>
        <begin position="176"/>
        <end position="202"/>
    </location>
</feature>
<sequence>MDPESALGQLLQAAMLVGAGSTRLNTTPIVPGMKTEFPGPPPVYDGHGFGPPVILDLSPRGVDHLPSIQSPYTPVTVDGESGGEMETRVKREVKTESPDFAAGDDASEDDDQVDGGELEDEMGGGGCSRTMGRMPEASLLKWHQRRRKQQEGQLQVIQSASAMTLDSSLLSPPCDLDSAASAPKRKTLIHPQRKHNATASASSNVAIPVGIAVARQRRDKCRSDTPMPPVQPKARRAAQSSPVSYPTDPMCMSNPSIGSTDQHPFNSPSSLAGLSANYPGGRAVYNPTALYAGHPTPIAANAANWAWPNAADYGAAAAAHSLWSATDVNSIMRYSTYPPTPQASNVSSSLLHQHHHPVGGMTPPPFLLIPTACLDPYQRAATVYWQSYAAPAQSPWGLPPDMAASPTASWALHPPVRSAFELPILRADVTPYEDPTTHASKPACVISSPPPAMAEIKEERISPEPPSHVPEKVEPSIQVERAQPLDSSTATEPASIRVRDNLTIGWVSRDPSIRSPSTSLDDENVPRSLPTGGHRDSPAPVADYSGLQLLSDSIEQFVSADQSKLANEPQAIKTQTKEEHCNDNVTAVEMAGNALDVLCAAALYQQSDSPQSSEPREISPATSCPRPTGFQVEFDFRSKLAELQRKYKEKQKELSSLKCKKKSDKKKKKKKRSSSDKEDKAGRRRNSSSSSSRDGSQATKQQEQSSEPGKIVSAPVDFIIPGRLDLPSSTHRSTGVEVELPRIPTSYAAALASAANAMAPSVPANETATVEKKKRKPECPVRKQDSELTETIVPSKKRKFFQLFQWCHSADPTSKKSKKKTSSGHDAKSPIKPKIKPKLKAEVQVKQLNSSSSEESEEELKAGEEDMPEEDSDRLERHCLPALQFLQLSDDSGAEIDTIPVASPPPPAPSPPPTAPPTPPPLVTEPVIETPAIDAEPKISDPEPNDNTTAIKSPWLLTQDLLQDGLRVLIAEEGLFHGGSVSGIRPPDIYGVVVDGERGSRPRILSTEELLHEALLEVCPLGLSQLQVGTRVCGYWSRKSRCLYPGVVSNVHPAGPPNNAGSRSVTREDEIDVEFDDGDSGRIPVSQIRLLPPDYPVLGKYFFIRFRSIVDPNPLLKIESRRHKRRISEPAPIPVAAVKPSVHQESAQVIADEVDEPAEKKNKKTEGDESKENNDDGNVLLKKCRKNKKHKKKHKKKRKAETSVDETLAEQPDLIIPISPGLTIDHAVESAANDSEPIVKMETRASKEAVNYSAPPIARRSAAKTKSPEPQQQQVEQQPRKANKSKMAAFLPERQLWQWLGASFKKASKGKGRKEFYKAIHRGDEIIRVGDCAVFLSAGRPDRPYVGRIELLWQSWGGSMTVKVRWFYHPEETCGGRRLTHLKIPGALFESNHVDENDVQTISHCCTVCSLDDYRLLCKGKPDVNLNLDANNSSGYDQFYLAGFYDPTSGHLSFESDVLEQQQQ</sequence>
<dbReference type="Gene3D" id="2.30.30.140">
    <property type="match status" value="1"/>
</dbReference>
<name>A0AAD5PZ44_9CRUS</name>
<dbReference type="InterPro" id="IPR001025">
    <property type="entry name" value="BAH_dom"/>
</dbReference>
<comment type="caution">
    <text evidence="3">The sequence shown here is derived from an EMBL/GenBank/DDBJ whole genome shotgun (WGS) entry which is preliminary data.</text>
</comment>
<feature type="compositionally biased region" description="Low complexity" evidence="1">
    <location>
        <begin position="1268"/>
        <end position="1277"/>
    </location>
</feature>
<feature type="region of interest" description="Disordered" evidence="1">
    <location>
        <begin position="652"/>
        <end position="716"/>
    </location>
</feature>
<evidence type="ECO:0000313" key="4">
    <source>
        <dbReference type="Proteomes" id="UP000820818"/>
    </source>
</evidence>
<feature type="region of interest" description="Disordered" evidence="1">
    <location>
        <begin position="606"/>
        <end position="629"/>
    </location>
</feature>
<keyword evidence="4" id="KW-1185">Reference proteome</keyword>
<feature type="compositionally biased region" description="Basic residues" evidence="1">
    <location>
        <begin position="1182"/>
        <end position="1199"/>
    </location>
</feature>
<dbReference type="PROSITE" id="PS51038">
    <property type="entry name" value="BAH"/>
    <property type="match status" value="1"/>
</dbReference>
<protein>
    <recommendedName>
        <fullName evidence="2">BAH domain-containing protein</fullName>
    </recommendedName>
</protein>
<feature type="compositionally biased region" description="Basic residues" evidence="1">
    <location>
        <begin position="658"/>
        <end position="672"/>
    </location>
</feature>
<feature type="compositionally biased region" description="Acidic residues" evidence="1">
    <location>
        <begin position="105"/>
        <end position="122"/>
    </location>
</feature>
<dbReference type="PANTHER" id="PTHR12505:SF24">
    <property type="entry name" value="PROTEIN WINGED EYE"/>
    <property type="match status" value="1"/>
</dbReference>
<feature type="region of interest" description="Disordered" evidence="1">
    <location>
        <begin position="1138"/>
        <end position="1207"/>
    </location>
</feature>
<dbReference type="PANTHER" id="PTHR12505">
    <property type="entry name" value="PHD FINGER TRANSCRIPTION FACTOR"/>
    <property type="match status" value="1"/>
</dbReference>
<dbReference type="GO" id="GO:0003682">
    <property type="term" value="F:chromatin binding"/>
    <property type="evidence" value="ECO:0007669"/>
    <property type="project" value="InterPro"/>
</dbReference>
<proteinExistence type="predicted"/>
<feature type="region of interest" description="Disordered" evidence="1">
    <location>
        <begin position="895"/>
        <end position="925"/>
    </location>
</feature>
<feature type="region of interest" description="Disordered" evidence="1">
    <location>
        <begin position="811"/>
        <end position="874"/>
    </location>
</feature>
<feature type="compositionally biased region" description="Basic and acidic residues" evidence="1">
    <location>
        <begin position="85"/>
        <end position="97"/>
    </location>
</feature>
<feature type="region of interest" description="Disordered" evidence="1">
    <location>
        <begin position="460"/>
        <end position="494"/>
    </location>
</feature>
<evidence type="ECO:0000313" key="3">
    <source>
        <dbReference type="EMBL" id="KAI9564902.1"/>
    </source>
</evidence>
<dbReference type="Gene3D" id="2.30.30.490">
    <property type="match status" value="1"/>
</dbReference>
<dbReference type="InterPro" id="IPR048924">
    <property type="entry name" value="BAHCC1-like_Tudor"/>
</dbReference>
<feature type="region of interest" description="Disordered" evidence="1">
    <location>
        <begin position="759"/>
        <end position="788"/>
    </location>
</feature>
<evidence type="ECO:0000256" key="1">
    <source>
        <dbReference type="SAM" id="MobiDB-lite"/>
    </source>
</evidence>
<feature type="compositionally biased region" description="Polar residues" evidence="1">
    <location>
        <begin position="694"/>
        <end position="707"/>
    </location>
</feature>
<dbReference type="Pfam" id="PF01426">
    <property type="entry name" value="BAH"/>
    <property type="match status" value="1"/>
</dbReference>
<dbReference type="Pfam" id="PF21744">
    <property type="entry name" value="BAHCC1-like_Tudor"/>
    <property type="match status" value="1"/>
</dbReference>
<dbReference type="InterPro" id="IPR056841">
    <property type="entry name" value="TNRC18_BAHCC1-like_SH3"/>
</dbReference>
<dbReference type="InterPro" id="IPR052429">
    <property type="entry name" value="BAH_domain_protein"/>
</dbReference>
<evidence type="ECO:0000259" key="2">
    <source>
        <dbReference type="PROSITE" id="PS51038"/>
    </source>
</evidence>
<feature type="region of interest" description="Disordered" evidence="1">
    <location>
        <begin position="65"/>
        <end position="132"/>
    </location>
</feature>
<organism evidence="3 4">
    <name type="scientific">Daphnia sinensis</name>
    <dbReference type="NCBI Taxonomy" id="1820382"/>
    <lineage>
        <taxon>Eukaryota</taxon>
        <taxon>Metazoa</taxon>
        <taxon>Ecdysozoa</taxon>
        <taxon>Arthropoda</taxon>
        <taxon>Crustacea</taxon>
        <taxon>Branchiopoda</taxon>
        <taxon>Diplostraca</taxon>
        <taxon>Cladocera</taxon>
        <taxon>Anomopoda</taxon>
        <taxon>Daphniidae</taxon>
        <taxon>Daphnia</taxon>
        <taxon>Daphnia similis group</taxon>
    </lineage>
</organism>
<feature type="compositionally biased region" description="Basic and acidic residues" evidence="1">
    <location>
        <begin position="1157"/>
        <end position="1174"/>
    </location>
</feature>
<dbReference type="CDD" id="cd04714">
    <property type="entry name" value="BAH_BAHCC1"/>
    <property type="match status" value="1"/>
</dbReference>
<feature type="region of interest" description="Disordered" evidence="1">
    <location>
        <begin position="1252"/>
        <end position="1284"/>
    </location>
</feature>
<feature type="region of interest" description="Disordered" evidence="1">
    <location>
        <begin position="508"/>
        <end position="541"/>
    </location>
</feature>
<feature type="compositionally biased region" description="Basic residues" evidence="1">
    <location>
        <begin position="183"/>
        <end position="196"/>
    </location>
</feature>
<feature type="region of interest" description="Disordered" evidence="1">
    <location>
        <begin position="215"/>
        <end position="245"/>
    </location>
</feature>
<accession>A0AAD5PZ44</accession>
<dbReference type="InterPro" id="IPR043151">
    <property type="entry name" value="BAH_sf"/>
</dbReference>
<gene>
    <name evidence="3" type="ORF">GHT06_008643</name>
</gene>
<feature type="compositionally biased region" description="Basic and acidic residues" evidence="1">
    <location>
        <begin position="777"/>
        <end position="786"/>
    </location>
</feature>
<dbReference type="EMBL" id="WJBH02000001">
    <property type="protein sequence ID" value="KAI9564902.1"/>
    <property type="molecule type" value="Genomic_DNA"/>
</dbReference>
<feature type="domain" description="BAH" evidence="2">
    <location>
        <begin position="1325"/>
        <end position="1456"/>
    </location>
</feature>
<dbReference type="Proteomes" id="UP000820818">
    <property type="component" value="Linkage Group LG1"/>
</dbReference>
<dbReference type="SMART" id="SM00439">
    <property type="entry name" value="BAH"/>
    <property type="match status" value="1"/>
</dbReference>
<dbReference type="Pfam" id="PF24912">
    <property type="entry name" value="SH3_TNRC18"/>
    <property type="match status" value="1"/>
</dbReference>
<feature type="compositionally biased region" description="Pro residues" evidence="1">
    <location>
        <begin position="902"/>
        <end position="923"/>
    </location>
</feature>
<reference evidence="3 4" key="1">
    <citation type="submission" date="2022-05" db="EMBL/GenBank/DDBJ databases">
        <title>A multi-omics perspective on studying reproductive biology in Daphnia sinensis.</title>
        <authorList>
            <person name="Jia J."/>
        </authorList>
    </citation>
    <scope>NUCLEOTIDE SEQUENCE [LARGE SCALE GENOMIC DNA]</scope>
    <source>
        <strain evidence="3 4">WSL</strain>
    </source>
</reference>